<name>A0A6C0J7Z6_9ZZZZ</name>
<accession>A0A6C0J7Z6</accession>
<dbReference type="PANTHER" id="PTHR10491">
    <property type="entry name" value="DTDP-4-DEHYDRORHAMNOSE REDUCTASE"/>
    <property type="match status" value="1"/>
</dbReference>
<dbReference type="EMBL" id="MN740340">
    <property type="protein sequence ID" value="QHU01393.1"/>
    <property type="molecule type" value="Genomic_DNA"/>
</dbReference>
<evidence type="ECO:0000313" key="1">
    <source>
        <dbReference type="EMBL" id="QHU01393.1"/>
    </source>
</evidence>
<reference evidence="1" key="1">
    <citation type="journal article" date="2020" name="Nature">
        <title>Giant virus diversity and host interactions through global metagenomics.</title>
        <authorList>
            <person name="Schulz F."/>
            <person name="Roux S."/>
            <person name="Paez-Espino D."/>
            <person name="Jungbluth S."/>
            <person name="Walsh D.A."/>
            <person name="Denef V.J."/>
            <person name="McMahon K.D."/>
            <person name="Konstantinidis K.T."/>
            <person name="Eloe-Fadrosh E.A."/>
            <person name="Kyrpides N.C."/>
            <person name="Woyke T."/>
        </authorList>
    </citation>
    <scope>NUCLEOTIDE SEQUENCE</scope>
    <source>
        <strain evidence="1">GVMAG-M-3300025860-25</strain>
    </source>
</reference>
<dbReference type="PANTHER" id="PTHR10491:SF4">
    <property type="entry name" value="METHIONINE ADENOSYLTRANSFERASE 2 SUBUNIT BETA"/>
    <property type="match status" value="1"/>
</dbReference>
<organism evidence="1">
    <name type="scientific">viral metagenome</name>
    <dbReference type="NCBI Taxonomy" id="1070528"/>
    <lineage>
        <taxon>unclassified sequences</taxon>
        <taxon>metagenomes</taxon>
        <taxon>organismal metagenomes</taxon>
    </lineage>
</organism>
<dbReference type="GO" id="GO:0048269">
    <property type="term" value="C:methionine adenosyltransferase complex"/>
    <property type="evidence" value="ECO:0007669"/>
    <property type="project" value="TreeGrafter"/>
</dbReference>
<protein>
    <recommendedName>
        <fullName evidence="2">NAD-dependent epimerase/dehydratase domain-containing protein</fullName>
    </recommendedName>
</protein>
<dbReference type="GO" id="GO:0006556">
    <property type="term" value="P:S-adenosylmethionine biosynthetic process"/>
    <property type="evidence" value="ECO:0007669"/>
    <property type="project" value="TreeGrafter"/>
</dbReference>
<dbReference type="InterPro" id="IPR005913">
    <property type="entry name" value="dTDP_dehydrorham_reduct"/>
</dbReference>
<dbReference type="GO" id="GO:0048270">
    <property type="term" value="F:methionine adenosyltransferase regulator activity"/>
    <property type="evidence" value="ECO:0007669"/>
    <property type="project" value="TreeGrafter"/>
</dbReference>
<sequence>MIEKILIYGSNGWIGSQFKKFLRENTKYIIIDGLVRLDNMEELGKEIKEVLPSHIIGFTGRTHGKIGDKVYSTIDYLEEEGKLVDNIRDNLQGPLNLSIISKKMGIHYTYLGTGCIFEYDLGHPFGKEVNGFTEECKPNFFGSSYSIVKGFTDKLLHNFEESVLNLRIRMPITADNNPRNFISKITKYSKICSIPNSMTVLPDFYPIILDLMEKDFKGTLNLTNPGLISHNEMLEMYKEIVDKDFTWENFSIEEQDTILASKRSNNFLDTSKLEEMYPEVLGIKDSVRKILLEYR</sequence>
<dbReference type="AlphaFoldDB" id="A0A6C0J7Z6"/>
<dbReference type="SUPFAM" id="SSF51735">
    <property type="entry name" value="NAD(P)-binding Rossmann-fold domains"/>
    <property type="match status" value="1"/>
</dbReference>
<dbReference type="InterPro" id="IPR036291">
    <property type="entry name" value="NAD(P)-bd_dom_sf"/>
</dbReference>
<evidence type="ECO:0008006" key="2">
    <source>
        <dbReference type="Google" id="ProtNLM"/>
    </source>
</evidence>
<proteinExistence type="predicted"/>
<dbReference type="Gene3D" id="3.40.50.720">
    <property type="entry name" value="NAD(P)-binding Rossmann-like Domain"/>
    <property type="match status" value="1"/>
</dbReference>